<keyword evidence="3" id="KW-1185">Reference proteome</keyword>
<dbReference type="AlphaFoldDB" id="A0A9P6H9S0"/>
<accession>A0A9P6H9S0</accession>
<keyword evidence="1" id="KW-1133">Transmembrane helix</keyword>
<keyword evidence="1" id="KW-0472">Membrane</keyword>
<dbReference type="GO" id="GO:0016020">
    <property type="term" value="C:membrane"/>
    <property type="evidence" value="ECO:0007669"/>
    <property type="project" value="TreeGrafter"/>
</dbReference>
<evidence type="ECO:0000313" key="3">
    <source>
        <dbReference type="Proteomes" id="UP000736335"/>
    </source>
</evidence>
<dbReference type="PANTHER" id="PTHR12242">
    <property type="entry name" value="OS02G0130600 PROTEIN-RELATED"/>
    <property type="match status" value="1"/>
</dbReference>
<feature type="transmembrane region" description="Helical" evidence="1">
    <location>
        <begin position="64"/>
        <end position="83"/>
    </location>
</feature>
<name>A0A9P6H9S0_9AGAM</name>
<reference evidence="2" key="1">
    <citation type="journal article" date="2020" name="Nat. Commun.">
        <title>Large-scale genome sequencing of mycorrhizal fungi provides insights into the early evolution of symbiotic traits.</title>
        <authorList>
            <person name="Miyauchi S."/>
            <person name="Kiss E."/>
            <person name="Kuo A."/>
            <person name="Drula E."/>
            <person name="Kohler A."/>
            <person name="Sanchez-Garcia M."/>
            <person name="Morin E."/>
            <person name="Andreopoulos B."/>
            <person name="Barry K.W."/>
            <person name="Bonito G."/>
            <person name="Buee M."/>
            <person name="Carver A."/>
            <person name="Chen C."/>
            <person name="Cichocki N."/>
            <person name="Clum A."/>
            <person name="Culley D."/>
            <person name="Crous P.W."/>
            <person name="Fauchery L."/>
            <person name="Girlanda M."/>
            <person name="Hayes R.D."/>
            <person name="Keri Z."/>
            <person name="LaButti K."/>
            <person name="Lipzen A."/>
            <person name="Lombard V."/>
            <person name="Magnuson J."/>
            <person name="Maillard F."/>
            <person name="Murat C."/>
            <person name="Nolan M."/>
            <person name="Ohm R.A."/>
            <person name="Pangilinan J."/>
            <person name="Pereira M.F."/>
            <person name="Perotto S."/>
            <person name="Peter M."/>
            <person name="Pfister S."/>
            <person name="Riley R."/>
            <person name="Sitrit Y."/>
            <person name="Stielow J.B."/>
            <person name="Szollosi G."/>
            <person name="Zifcakova L."/>
            <person name="Stursova M."/>
            <person name="Spatafora J.W."/>
            <person name="Tedersoo L."/>
            <person name="Vaario L.M."/>
            <person name="Yamada A."/>
            <person name="Yan M."/>
            <person name="Wang P."/>
            <person name="Xu J."/>
            <person name="Bruns T."/>
            <person name="Baldrian P."/>
            <person name="Vilgalys R."/>
            <person name="Dunand C."/>
            <person name="Henrissat B."/>
            <person name="Grigoriev I.V."/>
            <person name="Hibbett D."/>
            <person name="Nagy L.G."/>
            <person name="Martin F.M."/>
        </authorList>
    </citation>
    <scope>NUCLEOTIDE SEQUENCE</scope>
    <source>
        <strain evidence="2">UH-Tt-Lm1</strain>
    </source>
</reference>
<dbReference type="EMBL" id="WIUZ02000012">
    <property type="protein sequence ID" value="KAF9782469.1"/>
    <property type="molecule type" value="Genomic_DNA"/>
</dbReference>
<dbReference type="PANTHER" id="PTHR12242:SF1">
    <property type="entry name" value="MYND-TYPE DOMAIN-CONTAINING PROTEIN"/>
    <property type="match status" value="1"/>
</dbReference>
<proteinExistence type="predicted"/>
<feature type="transmembrane region" description="Helical" evidence="1">
    <location>
        <begin position="172"/>
        <end position="192"/>
    </location>
</feature>
<evidence type="ECO:0000313" key="2">
    <source>
        <dbReference type="EMBL" id="KAF9782469.1"/>
    </source>
</evidence>
<feature type="transmembrane region" description="Helical" evidence="1">
    <location>
        <begin position="148"/>
        <end position="165"/>
    </location>
</feature>
<evidence type="ECO:0008006" key="4">
    <source>
        <dbReference type="Google" id="ProtNLM"/>
    </source>
</evidence>
<feature type="transmembrane region" description="Helical" evidence="1">
    <location>
        <begin position="212"/>
        <end position="234"/>
    </location>
</feature>
<sequence length="263" mass="29605">MDGVYSKFGVGVPFDPELSLVTSPVYSPFLLATIRLLFGFYYLLTFIFWFSWESVHSPVDVDQFFSYFTHLSAIGLCAYFWAAGVQTTAYARWNKYPLRHWPRLFQLLHLGLTATVITFPFVVTIAYWGLLASSTSFSTPFNAWENTSLHILNSVFALSEILLTFVGPIPWLYLPICVLTIGLYIALAYVSHATQNFYPYKFLDPAQYGGQVAAYVFGVLIGECIIFAVVYGLSKLRNIIFAKRRTSTLADTSLGEKSQAGHV</sequence>
<dbReference type="Proteomes" id="UP000736335">
    <property type="component" value="Unassembled WGS sequence"/>
</dbReference>
<feature type="transmembrane region" description="Helical" evidence="1">
    <location>
        <begin position="104"/>
        <end position="128"/>
    </location>
</feature>
<protein>
    <recommendedName>
        <fullName evidence="4">FAR-17a/AIG1-like protein</fullName>
    </recommendedName>
</protein>
<organism evidence="2 3">
    <name type="scientific">Thelephora terrestris</name>
    <dbReference type="NCBI Taxonomy" id="56493"/>
    <lineage>
        <taxon>Eukaryota</taxon>
        <taxon>Fungi</taxon>
        <taxon>Dikarya</taxon>
        <taxon>Basidiomycota</taxon>
        <taxon>Agaricomycotina</taxon>
        <taxon>Agaricomycetes</taxon>
        <taxon>Thelephorales</taxon>
        <taxon>Thelephoraceae</taxon>
        <taxon>Thelephora</taxon>
    </lineage>
</organism>
<dbReference type="OrthoDB" id="419711at2759"/>
<feature type="transmembrane region" description="Helical" evidence="1">
    <location>
        <begin position="29"/>
        <end position="52"/>
    </location>
</feature>
<gene>
    <name evidence="2" type="ORF">BJ322DRAFT_1076237</name>
</gene>
<evidence type="ECO:0000256" key="1">
    <source>
        <dbReference type="SAM" id="Phobius"/>
    </source>
</evidence>
<reference evidence="2" key="2">
    <citation type="submission" date="2020-11" db="EMBL/GenBank/DDBJ databases">
        <authorList>
            <consortium name="DOE Joint Genome Institute"/>
            <person name="Kuo A."/>
            <person name="Miyauchi S."/>
            <person name="Kiss E."/>
            <person name="Drula E."/>
            <person name="Kohler A."/>
            <person name="Sanchez-Garcia M."/>
            <person name="Andreopoulos B."/>
            <person name="Barry K.W."/>
            <person name="Bonito G."/>
            <person name="Buee M."/>
            <person name="Carver A."/>
            <person name="Chen C."/>
            <person name="Cichocki N."/>
            <person name="Clum A."/>
            <person name="Culley D."/>
            <person name="Crous P.W."/>
            <person name="Fauchery L."/>
            <person name="Girlanda M."/>
            <person name="Hayes R."/>
            <person name="Keri Z."/>
            <person name="Labutti K."/>
            <person name="Lipzen A."/>
            <person name="Lombard V."/>
            <person name="Magnuson J."/>
            <person name="Maillard F."/>
            <person name="Morin E."/>
            <person name="Murat C."/>
            <person name="Nolan M."/>
            <person name="Ohm R."/>
            <person name="Pangilinan J."/>
            <person name="Pereira M."/>
            <person name="Perotto S."/>
            <person name="Peter M."/>
            <person name="Riley R."/>
            <person name="Sitrit Y."/>
            <person name="Stielow B."/>
            <person name="Szollosi G."/>
            <person name="Zifcakova L."/>
            <person name="Stursova M."/>
            <person name="Spatafora J.W."/>
            <person name="Tedersoo L."/>
            <person name="Vaario L.-M."/>
            <person name="Yamada A."/>
            <person name="Yan M."/>
            <person name="Wang P."/>
            <person name="Xu J."/>
            <person name="Bruns T."/>
            <person name="Baldrian P."/>
            <person name="Vilgalys R."/>
            <person name="Henrissat B."/>
            <person name="Grigoriev I.V."/>
            <person name="Hibbett D."/>
            <person name="Nagy L.G."/>
            <person name="Martin F.M."/>
        </authorList>
    </citation>
    <scope>NUCLEOTIDE SEQUENCE</scope>
    <source>
        <strain evidence="2">UH-Tt-Lm1</strain>
    </source>
</reference>
<comment type="caution">
    <text evidence="2">The sequence shown here is derived from an EMBL/GenBank/DDBJ whole genome shotgun (WGS) entry which is preliminary data.</text>
</comment>
<keyword evidence="1" id="KW-0812">Transmembrane</keyword>